<dbReference type="AlphaFoldDB" id="A0A3D8Y5Y0"/>
<dbReference type="Proteomes" id="UP000256373">
    <property type="component" value="Unassembled WGS sequence"/>
</dbReference>
<protein>
    <submittedName>
        <fullName evidence="1">Uncharacterized protein</fullName>
    </submittedName>
</protein>
<dbReference type="EMBL" id="QNUL01000023">
    <property type="protein sequence ID" value="REA58078.1"/>
    <property type="molecule type" value="Genomic_DNA"/>
</dbReference>
<accession>A0A3D8Y5Y0</accession>
<gene>
    <name evidence="1" type="ORF">DSL64_22090</name>
</gene>
<sequence>MRAGFAIDAGGTAPAGAVSAEMPLYYGEHGFLNMQAGIGLADFTTLENSFSTSFSTTYNRILNGYRRDLCRPAPDHNKFELYLETGLALSTFHPRTFYAGKNRLRYHFHQMGIIGLRTHYVSPKWIYTFKIRATPLLTPDIQFWAGASAGIGWR</sequence>
<comment type="caution">
    <text evidence="1">The sequence shown here is derived from an EMBL/GenBank/DDBJ whole genome shotgun (WGS) entry which is preliminary data.</text>
</comment>
<evidence type="ECO:0000313" key="1">
    <source>
        <dbReference type="EMBL" id="REA58078.1"/>
    </source>
</evidence>
<keyword evidence="2" id="KW-1185">Reference proteome</keyword>
<organism evidence="1 2">
    <name type="scientific">Dyadobacter luteus</name>
    <dbReference type="NCBI Taxonomy" id="2259619"/>
    <lineage>
        <taxon>Bacteria</taxon>
        <taxon>Pseudomonadati</taxon>
        <taxon>Bacteroidota</taxon>
        <taxon>Cytophagia</taxon>
        <taxon>Cytophagales</taxon>
        <taxon>Spirosomataceae</taxon>
        <taxon>Dyadobacter</taxon>
    </lineage>
</organism>
<reference evidence="1 2" key="1">
    <citation type="submission" date="2018-07" db="EMBL/GenBank/DDBJ databases">
        <title>Dyadobacter roseus sp. nov., isolated from rose rhizosphere soil.</title>
        <authorList>
            <person name="Chen L."/>
        </authorList>
    </citation>
    <scope>NUCLEOTIDE SEQUENCE [LARGE SCALE GENOMIC DNA]</scope>
    <source>
        <strain evidence="1 2">RS19</strain>
    </source>
</reference>
<evidence type="ECO:0000313" key="2">
    <source>
        <dbReference type="Proteomes" id="UP000256373"/>
    </source>
</evidence>
<name>A0A3D8Y5Y0_9BACT</name>
<proteinExistence type="predicted"/>